<evidence type="ECO:0000256" key="1">
    <source>
        <dbReference type="SAM" id="MobiDB-lite"/>
    </source>
</evidence>
<feature type="compositionally biased region" description="Basic residues" evidence="1">
    <location>
        <begin position="148"/>
        <end position="160"/>
    </location>
</feature>
<feature type="compositionally biased region" description="Basic and acidic residues" evidence="1">
    <location>
        <begin position="112"/>
        <end position="131"/>
    </location>
</feature>
<protein>
    <submittedName>
        <fullName evidence="4">Retrovirus-related Pol polyprotein from transposon RE2 (Retro element 2) (AtRE2)</fullName>
    </submittedName>
</protein>
<reference evidence="2" key="1">
    <citation type="submission" date="2022-10" db="EMBL/GenBank/DDBJ databases">
        <authorList>
            <person name="Chen Y."/>
            <person name="Dougan E. K."/>
            <person name="Chan C."/>
            <person name="Rhodes N."/>
            <person name="Thang M."/>
        </authorList>
    </citation>
    <scope>NUCLEOTIDE SEQUENCE</scope>
</reference>
<keyword evidence="5" id="KW-1185">Reference proteome</keyword>
<feature type="region of interest" description="Disordered" evidence="1">
    <location>
        <begin position="230"/>
        <end position="506"/>
    </location>
</feature>
<organism evidence="2">
    <name type="scientific">Cladocopium goreaui</name>
    <dbReference type="NCBI Taxonomy" id="2562237"/>
    <lineage>
        <taxon>Eukaryota</taxon>
        <taxon>Sar</taxon>
        <taxon>Alveolata</taxon>
        <taxon>Dinophyceae</taxon>
        <taxon>Suessiales</taxon>
        <taxon>Symbiodiniaceae</taxon>
        <taxon>Cladocopium</taxon>
    </lineage>
</organism>
<evidence type="ECO:0000313" key="2">
    <source>
        <dbReference type="EMBL" id="CAI3998602.1"/>
    </source>
</evidence>
<feature type="compositionally biased region" description="Basic and acidic residues" evidence="1">
    <location>
        <begin position="1092"/>
        <end position="1113"/>
    </location>
</feature>
<accession>A0A9P1G619</accession>
<comment type="caution">
    <text evidence="2">The sequence shown here is derived from an EMBL/GenBank/DDBJ whole genome shotgun (WGS) entry which is preliminary data.</text>
</comment>
<feature type="compositionally biased region" description="Basic and acidic residues" evidence="1">
    <location>
        <begin position="16"/>
        <end position="27"/>
    </location>
</feature>
<feature type="compositionally biased region" description="Gly residues" evidence="1">
    <location>
        <begin position="1159"/>
        <end position="1169"/>
    </location>
</feature>
<gene>
    <name evidence="2" type="ORF">C1SCF055_LOCUS24885</name>
</gene>
<feature type="compositionally biased region" description="Basic and acidic residues" evidence="1">
    <location>
        <begin position="1196"/>
        <end position="1214"/>
    </location>
</feature>
<feature type="compositionally biased region" description="Acidic residues" evidence="1">
    <location>
        <begin position="702"/>
        <end position="714"/>
    </location>
</feature>
<feature type="compositionally biased region" description="Acidic residues" evidence="1">
    <location>
        <begin position="34"/>
        <end position="44"/>
    </location>
</feature>
<reference evidence="3" key="2">
    <citation type="submission" date="2024-04" db="EMBL/GenBank/DDBJ databases">
        <authorList>
            <person name="Chen Y."/>
            <person name="Shah S."/>
            <person name="Dougan E. K."/>
            <person name="Thang M."/>
            <person name="Chan C."/>
        </authorList>
    </citation>
    <scope>NUCLEOTIDE SEQUENCE [LARGE SCALE GENOMIC DNA]</scope>
</reference>
<feature type="region of interest" description="Disordered" evidence="1">
    <location>
        <begin position="1153"/>
        <end position="1215"/>
    </location>
</feature>
<proteinExistence type="predicted"/>
<sequence>MPDKRSWHSGHGHGSRRPDRREDHGGDSEYTYEYLEDEESEQEDEPRQVRPAPPAASAAPERKQCMDGSHRPPTPPREARAAEVPRTVPREPPPPPPKERKEKKEKKKKADSKKEHKSEKDKKGRRGDPHDRRSRSTGRRPAEERSTRRSRSPSRRHGHREPRSPPRSPVELRQAPGHNPYPEDMPSMNTGSSGSGNAGASGALPTPVSPTHVQLLARVTGCGCHPLGTGCSCPTKCPTRRVATSPLDGKAKKGATKGSGPSPRRARRKALQKARLEEKAKIPPGKESKGKGKKGKGKGHKRRKNRPGQHQRRRQAEAAAQTRAEGGPRGRRRRSDRGGGDDGPPPAEAEGDGRDARDIPRPREHGPDGGDGDEPSDDEDDDEGDHEGRAESETLTHDPVVEPSEPETLDPGAAGPHRPPAPGPRSRASTPLFPPRPIGSPPGSSLGSRTRPRPAPPILPPGSGRRSARTSDSRAPASVTLPSGSKWDPRMGPAPGIRWKSGAPPVPPKYTADAKEVGSFDRYSRRVRLWAKRASGWMTDGDAALLLVESLSGAAERELEFTPLVEIENGGVEFVLQQLEASSKTSTWSTASWRDHACLYPPVRPVAQKQLSHIDVDVKATYSGEALGHRLLERAGLSTEQARMVLIGSGQSFAYPSICDSLLLQYPDTLPVPAIGSGPGKGKGKGDKKGAKQVHVASHEEGGEEPPEAEDEDKEVAEITAAIDVLTVTAQKLKNITQGRRWTDGKGTSKDGDKGSTSTSKGKPSFSTKGTGKGKSKGDTGKNTSRVNVCETAQDEGDADDGWEEANDGDDHYDNEEQEDDQYESFFVFMTSHEDTSVVNPSPQVSQVLAVAPQSAAGLMVIDTACQKTCVGRGTYLAHCDILRSFGLRCQWTPESENFRFGAGGPQQSSMLVAIPAGVEGEAMVILASLLDASIPLLASLRLLSQLGAVLDLPKQSCRLHKIGVTVQLAKTLGGHLALRVTQFPKEGMPRSADMWHHKRQPGVEVVLDPAKSAASAAQAQKPQTAPHVSGMPPGHVAPSPPQWLVNCGMARGDGGSPDVAPPFPTTGHSVPSTRSRASDQHSTPWSGPRADAGELHTPEQPDAPVRESARQVHEVRNVRRPVALGRSHGLLALLVSILALVTATSEPGQYLPSCYGEQGKGQEQGEGQGKGDFREFPDPGFLAADPHTPSSTRVRSPERHEPRTSGRPERSIRLEPAQRLGLKKGQRKQLAAQARRAHQVLSLEYAILGSELAKAADARRRVTHSADFLQMTPCERGENLTSAGLRSPQEQWDIATHRGRKQWVESLMYHKPLVVAVRLADSPSHGTPEVINSVLRTVAHQQRCSRYWVIIAPRTHPVWRHPGISRLVTEGQHFITRASETIVSNHEWLTQASPDSPTGLSERVRRIAREMDPIRFHTEAPESRRTPACGEMDRVSTRPVNHETYYLDYVQDPKTWQEVMKMVDDVFRGSSQQQITLSPGHDIRKQVELLIPWRVERIQIAKTPRARRMPTDIPYTHRANILLLYNDDDLAFESEDVGNVAFPRQRFSKGVRYAICVYGYAPQDPDEEQPVYDGPPDGHSLDDPEIPPEEVRGSGITMPNCKAPRDVKRAVARLHVNLGHPSSADLIRMISQQGTVNPETIAAAKALNCTSCLRMKNNAPPITMDQDGAFMGEFWTYVVDQATEADYVPPDAHHRLGKAERCNAVYREILNRVVDGMAIATTDDMEQAIDATTHAINSMPRTRGKGPKKKGGYVIGRLVTFDGRCAWVQLGTQTVKVDRNQLRPAYGFESWAPDAEDIQALKDAEGNLLDDNVQSLEGPPPPDDEPVEPTVVIPPTPSMLALPAPSTPAMPSTPAAPVFASEHSAPELPCDQEDAIEDSHTSWQVCYVGDQKALVNTEKLTRKDARLKEQSLLSGQSAGTGRAESQVPRGGVRPQRDPDLTTISRDAPTPSRLTEHLLLVIYISGRNRAFLGDKRVWRLWCADATTAFLQGTQQDGERPNRLFMQSPRDPILLQAGAFPATMYEIHGNVYGLANAPRLWSLEVGKRLLSAGFRPHALDRMCFLHYDKEGRLDCISLVYVDDFLVTYADNFDLTITNALFKWGSTSDDTDVITFKGKQLRTTKRDGKFVLLVTQTEYIRSLAPGKVTRQRARGDEQLTEAELQEFRSCCGALQWVVGQTRPDGCATVSLANHGNESTLSDLKTLYGLMEHFQRTSQDGLVFKGIPITKETVLVTYGDCSWANAQDYKSQEGLLVCLTTPGALQGPTDAVMIDWKSTRTPRVVRSTMAGEAYAADDAIDRGVYVNQCLCELIFGANASPLSNPQYLRHLHATDCKSLFDAIIASNFQTEEKRVGLTVRSIQETIGPNDMRWVPTGAMHADGLTKIADWLRAQFLDWIRNPTVQLRSEV</sequence>
<name>A0A9P1G619_9DINO</name>
<feature type="compositionally biased region" description="Acidic residues" evidence="1">
    <location>
        <begin position="793"/>
        <end position="818"/>
    </location>
</feature>
<dbReference type="EMBL" id="CAMXCT020002510">
    <property type="protein sequence ID" value="CAL1151977.1"/>
    <property type="molecule type" value="Genomic_DNA"/>
</dbReference>
<evidence type="ECO:0000313" key="4">
    <source>
        <dbReference type="EMBL" id="CAL4785914.1"/>
    </source>
</evidence>
<feature type="compositionally biased region" description="Basic residues" evidence="1">
    <location>
        <begin position="291"/>
        <end position="313"/>
    </location>
</feature>
<dbReference type="OrthoDB" id="428549at2759"/>
<feature type="compositionally biased region" description="Basic and acidic residues" evidence="1">
    <location>
        <begin position="351"/>
        <end position="368"/>
    </location>
</feature>
<evidence type="ECO:0000313" key="3">
    <source>
        <dbReference type="EMBL" id="CAL1151977.1"/>
    </source>
</evidence>
<feature type="compositionally biased region" description="Basic and acidic residues" evidence="1">
    <location>
        <begin position="386"/>
        <end position="400"/>
    </location>
</feature>
<feature type="compositionally biased region" description="Low complexity" evidence="1">
    <location>
        <begin position="755"/>
        <end position="770"/>
    </location>
</feature>
<feature type="compositionally biased region" description="Acidic residues" evidence="1">
    <location>
        <begin position="370"/>
        <end position="385"/>
    </location>
</feature>
<feature type="compositionally biased region" description="Polar residues" evidence="1">
    <location>
        <begin position="1067"/>
        <end position="1086"/>
    </location>
</feature>
<feature type="region of interest" description="Disordered" evidence="1">
    <location>
        <begin position="1907"/>
        <end position="1949"/>
    </location>
</feature>
<feature type="region of interest" description="Disordered" evidence="1">
    <location>
        <begin position="1"/>
        <end position="209"/>
    </location>
</feature>
<feature type="compositionally biased region" description="Basic and acidic residues" evidence="1">
    <location>
        <begin position="741"/>
        <end position="754"/>
    </location>
</feature>
<feature type="region of interest" description="Disordered" evidence="1">
    <location>
        <begin position="675"/>
        <end position="714"/>
    </location>
</feature>
<dbReference type="EMBL" id="CAMXCT010002510">
    <property type="protein sequence ID" value="CAI3998602.1"/>
    <property type="molecule type" value="Genomic_DNA"/>
</dbReference>
<feature type="region of interest" description="Disordered" evidence="1">
    <location>
        <begin position="739"/>
        <end position="818"/>
    </location>
</feature>
<dbReference type="Proteomes" id="UP001152797">
    <property type="component" value="Unassembled WGS sequence"/>
</dbReference>
<dbReference type="EMBL" id="CAMXCT030002510">
    <property type="protein sequence ID" value="CAL4785914.1"/>
    <property type="molecule type" value="Genomic_DNA"/>
</dbReference>
<feature type="compositionally biased region" description="Basic and acidic residues" evidence="1">
    <location>
        <begin position="274"/>
        <end position="290"/>
    </location>
</feature>
<feature type="region of interest" description="Disordered" evidence="1">
    <location>
        <begin position="1010"/>
        <end position="1113"/>
    </location>
</feature>
<feature type="compositionally biased region" description="Basic and acidic residues" evidence="1">
    <location>
        <begin position="60"/>
        <end position="70"/>
    </location>
</feature>
<feature type="compositionally biased region" description="Low complexity" evidence="1">
    <location>
        <begin position="1010"/>
        <end position="1027"/>
    </location>
</feature>
<evidence type="ECO:0000313" key="5">
    <source>
        <dbReference type="Proteomes" id="UP001152797"/>
    </source>
</evidence>